<evidence type="ECO:0000259" key="1">
    <source>
        <dbReference type="Pfam" id="PF08765"/>
    </source>
</evidence>
<keyword evidence="3" id="KW-1185">Reference proteome</keyword>
<dbReference type="Gene3D" id="1.10.10.60">
    <property type="entry name" value="Homeodomain-like"/>
    <property type="match status" value="1"/>
</dbReference>
<proteinExistence type="predicted"/>
<organism evidence="2 3">
    <name type="scientific">Megasphaera paucivorans</name>
    <dbReference type="NCBI Taxonomy" id="349095"/>
    <lineage>
        <taxon>Bacteria</taxon>
        <taxon>Bacillati</taxon>
        <taxon>Bacillota</taxon>
        <taxon>Negativicutes</taxon>
        <taxon>Veillonellales</taxon>
        <taxon>Veillonellaceae</taxon>
        <taxon>Megasphaera</taxon>
    </lineage>
</organism>
<dbReference type="InterPro" id="IPR052411">
    <property type="entry name" value="c-mor_Regulatory_Protein"/>
</dbReference>
<dbReference type="InterPro" id="IPR009057">
    <property type="entry name" value="Homeodomain-like_sf"/>
</dbReference>
<evidence type="ECO:0000313" key="3">
    <source>
        <dbReference type="Proteomes" id="UP000199309"/>
    </source>
</evidence>
<dbReference type="InterPro" id="IPR014875">
    <property type="entry name" value="Mor_transcription_activator"/>
</dbReference>
<dbReference type="Proteomes" id="UP000199309">
    <property type="component" value="Unassembled WGS sequence"/>
</dbReference>
<gene>
    <name evidence="2" type="ORF">SAMN05660299_02006</name>
</gene>
<sequence>MGYKNAVSVLPEHLLAAVQQYIDGEYLYIPRKIENKKAWGEIKNSRHIYTERNIAIFEAYTCGISVAELAETYYLSCKTVYKIVSMMKKRT</sequence>
<name>A0A1G9Y742_9FIRM</name>
<evidence type="ECO:0000313" key="2">
    <source>
        <dbReference type="EMBL" id="SDN04820.1"/>
    </source>
</evidence>
<dbReference type="OrthoDB" id="9800398at2"/>
<dbReference type="PANTHER" id="PTHR37812">
    <property type="entry name" value="MU-LIKE PROPHAGE FLUMU PROTEIN C"/>
    <property type="match status" value="1"/>
</dbReference>
<dbReference type="PANTHER" id="PTHR37812:SF1">
    <property type="entry name" value="MU-LIKE PROPHAGE FLUMU PROTEIN C"/>
    <property type="match status" value="1"/>
</dbReference>
<dbReference type="InterPro" id="IPR049739">
    <property type="entry name" value="YraL-like"/>
</dbReference>
<dbReference type="NCBIfam" id="NF040785">
    <property type="entry name" value="CD3324_fam"/>
    <property type="match status" value="1"/>
</dbReference>
<accession>A0A1G9Y742</accession>
<dbReference type="Pfam" id="PF08765">
    <property type="entry name" value="Mor"/>
    <property type="match status" value="1"/>
</dbReference>
<feature type="domain" description="Mor transcription activator" evidence="1">
    <location>
        <begin position="13"/>
        <end position="90"/>
    </location>
</feature>
<dbReference type="EMBL" id="FNHQ01000021">
    <property type="protein sequence ID" value="SDN04820.1"/>
    <property type="molecule type" value="Genomic_DNA"/>
</dbReference>
<dbReference type="STRING" id="349095.SAMN05660299_02006"/>
<reference evidence="2 3" key="1">
    <citation type="submission" date="2016-10" db="EMBL/GenBank/DDBJ databases">
        <authorList>
            <person name="de Groot N.N."/>
        </authorList>
    </citation>
    <scope>NUCLEOTIDE SEQUENCE [LARGE SCALE GENOMIC DNA]</scope>
    <source>
        <strain evidence="2 3">DSM 16981</strain>
    </source>
</reference>
<protein>
    <submittedName>
        <fullName evidence="2">Mor transcription activator family protein</fullName>
    </submittedName>
</protein>
<dbReference type="AlphaFoldDB" id="A0A1G9Y742"/>
<dbReference type="RefSeq" id="WP_091651346.1">
    <property type="nucleotide sequence ID" value="NZ_FNHQ01000021.1"/>
</dbReference>
<dbReference type="SUPFAM" id="SSF46689">
    <property type="entry name" value="Homeodomain-like"/>
    <property type="match status" value="1"/>
</dbReference>